<accession>A0A953JE36</accession>
<protein>
    <submittedName>
        <fullName evidence="2">Glycine zipper 2TM domain-containing protein</fullName>
    </submittedName>
</protein>
<proteinExistence type="predicted"/>
<dbReference type="PROSITE" id="PS51257">
    <property type="entry name" value="PROKAR_LIPOPROTEIN"/>
    <property type="match status" value="1"/>
</dbReference>
<evidence type="ECO:0000259" key="1">
    <source>
        <dbReference type="Pfam" id="PF05433"/>
    </source>
</evidence>
<comment type="caution">
    <text evidence="2">The sequence shown here is derived from an EMBL/GenBank/DDBJ whole genome shotgun (WGS) entry which is preliminary data.</text>
</comment>
<dbReference type="Pfam" id="PF05433">
    <property type="entry name" value="Rick_17kDa_Anti"/>
    <property type="match status" value="1"/>
</dbReference>
<gene>
    <name evidence="2" type="ORF">K8I29_07450</name>
</gene>
<dbReference type="Proteomes" id="UP000705867">
    <property type="component" value="Unassembled WGS sequence"/>
</dbReference>
<organism evidence="2 3">
    <name type="scientific">Candidatus Nitrobium versatile</name>
    <dbReference type="NCBI Taxonomy" id="2884831"/>
    <lineage>
        <taxon>Bacteria</taxon>
        <taxon>Pseudomonadati</taxon>
        <taxon>Nitrospirota</taxon>
        <taxon>Nitrospiria</taxon>
        <taxon>Nitrospirales</taxon>
        <taxon>Nitrospiraceae</taxon>
        <taxon>Candidatus Nitrobium</taxon>
    </lineage>
</organism>
<feature type="domain" description="Glycine zipper 2TM" evidence="1">
    <location>
        <begin position="29"/>
        <end position="67"/>
    </location>
</feature>
<dbReference type="AlphaFoldDB" id="A0A953JE36"/>
<evidence type="ECO:0000313" key="3">
    <source>
        <dbReference type="Proteomes" id="UP000705867"/>
    </source>
</evidence>
<evidence type="ECO:0000313" key="2">
    <source>
        <dbReference type="EMBL" id="MBZ0156036.1"/>
    </source>
</evidence>
<reference evidence="2" key="2">
    <citation type="submission" date="2021-08" db="EMBL/GenBank/DDBJ databases">
        <authorList>
            <person name="Dalcin Martins P."/>
        </authorList>
    </citation>
    <scope>NUCLEOTIDE SEQUENCE</scope>
    <source>
        <strain evidence="2">MAG_39</strain>
    </source>
</reference>
<reference evidence="2" key="1">
    <citation type="journal article" date="2021" name="bioRxiv">
        <title>Unraveling nitrogen, sulfur and carbon metabolic pathways and microbial community transcriptional responses to substrate deprivation and toxicity stresses in a bioreactor mimicking anoxic brackish coastal sediment conditions.</title>
        <authorList>
            <person name="Martins P.D."/>
            <person name="Echeveste M.J."/>
            <person name="Arshad A."/>
            <person name="Kurth J."/>
            <person name="Ouboter H."/>
            <person name="Jetten M.S.M."/>
            <person name="Welte C.U."/>
        </authorList>
    </citation>
    <scope>NUCLEOTIDE SEQUENCE</scope>
    <source>
        <strain evidence="2">MAG_39</strain>
    </source>
</reference>
<name>A0A953JE36_9BACT</name>
<dbReference type="EMBL" id="JAIOIV010000060">
    <property type="protein sequence ID" value="MBZ0156036.1"/>
    <property type="molecule type" value="Genomic_DNA"/>
</dbReference>
<sequence length="140" mass="15199">MVSGRKITVIALLLVFLFVSACARYHYEGGAAGGVVGGAAGALLDRKNPWRGGVIGATLGALFGATVSDVAARGAQEAARTNRPVEYTTENGRGVYRAEPVGADERTNCKKVRERIWEDERLVKDRIKEVCEGEKTERRY</sequence>
<dbReference type="GO" id="GO:0019867">
    <property type="term" value="C:outer membrane"/>
    <property type="evidence" value="ECO:0007669"/>
    <property type="project" value="InterPro"/>
</dbReference>
<dbReference type="InterPro" id="IPR008816">
    <property type="entry name" value="Gly_zipper_2TM_dom"/>
</dbReference>